<name>Q0AZE8_SYNWW</name>
<dbReference type="Gene3D" id="3.30.920.30">
    <property type="entry name" value="Hypothetical protein"/>
    <property type="match status" value="1"/>
</dbReference>
<evidence type="ECO:0000256" key="1">
    <source>
        <dbReference type="ARBA" id="ARBA00006620"/>
    </source>
</evidence>
<evidence type="ECO:0008006" key="10">
    <source>
        <dbReference type="Google" id="ProtNLM"/>
    </source>
</evidence>
<dbReference type="GO" id="GO:0016787">
    <property type="term" value="F:hydrolase activity"/>
    <property type="evidence" value="ECO:0007669"/>
    <property type="project" value="UniProtKB-KW"/>
</dbReference>
<keyword evidence="4" id="KW-0255">Endonuclease</keyword>
<dbReference type="eggNOG" id="ENOG5033DZ7">
    <property type="taxonomic scope" value="Bacteria"/>
</dbReference>
<sequence>MSQIRKRLLRLINNPVGVEWSELRTILKYYGCIIEESSGSHKVVYHPTSSTNVTVSIHNNKVKVIYVKKCIELLEEVIEEEE</sequence>
<dbReference type="STRING" id="335541.Swol_0573"/>
<keyword evidence="6" id="KW-0694">RNA-binding</keyword>
<evidence type="ECO:0000256" key="4">
    <source>
        <dbReference type="ARBA" id="ARBA00022759"/>
    </source>
</evidence>
<dbReference type="KEGG" id="swo:Swol_0573"/>
<dbReference type="RefSeq" id="WP_011640011.1">
    <property type="nucleotide sequence ID" value="NC_008346.1"/>
</dbReference>
<keyword evidence="9" id="KW-1185">Reference proteome</keyword>
<evidence type="ECO:0000256" key="3">
    <source>
        <dbReference type="ARBA" id="ARBA00022722"/>
    </source>
</evidence>
<dbReference type="GO" id="GO:0004519">
    <property type="term" value="F:endonuclease activity"/>
    <property type="evidence" value="ECO:0007669"/>
    <property type="project" value="UniProtKB-KW"/>
</dbReference>
<dbReference type="GO" id="GO:0003729">
    <property type="term" value="F:mRNA binding"/>
    <property type="evidence" value="ECO:0007669"/>
    <property type="project" value="InterPro"/>
</dbReference>
<accession>Q0AZE8</accession>
<evidence type="ECO:0000256" key="2">
    <source>
        <dbReference type="ARBA" id="ARBA00022649"/>
    </source>
</evidence>
<dbReference type="InterPro" id="IPR038570">
    <property type="entry name" value="HicA_sf"/>
</dbReference>
<evidence type="ECO:0000256" key="7">
    <source>
        <dbReference type="ARBA" id="ARBA00023016"/>
    </source>
</evidence>
<keyword evidence="5" id="KW-0378">Hydrolase</keyword>
<dbReference type="HOGENOM" id="CLU_164851_1_1_9"/>
<keyword evidence="2" id="KW-1277">Toxin-antitoxin system</keyword>
<dbReference type="Pfam" id="PF07927">
    <property type="entry name" value="HicA_toxin"/>
    <property type="match status" value="1"/>
</dbReference>
<gene>
    <name evidence="8" type="ordered locus">Swol_0573</name>
</gene>
<proteinExistence type="inferred from homology"/>
<evidence type="ECO:0000256" key="5">
    <source>
        <dbReference type="ARBA" id="ARBA00022801"/>
    </source>
</evidence>
<protein>
    <recommendedName>
        <fullName evidence="10">Type II toxin-antitoxin system HicA family toxin</fullName>
    </recommendedName>
</protein>
<reference evidence="9" key="1">
    <citation type="journal article" date="2010" name="Environ. Microbiol.">
        <title>The genome of Syntrophomonas wolfei: new insights into syntrophic metabolism and biohydrogen production.</title>
        <authorList>
            <person name="Sieber J.R."/>
            <person name="Sims D.R."/>
            <person name="Han C."/>
            <person name="Kim E."/>
            <person name="Lykidis A."/>
            <person name="Lapidus A.L."/>
            <person name="McDonnald E."/>
            <person name="Rohlin L."/>
            <person name="Culley D.E."/>
            <person name="Gunsalus R."/>
            <person name="McInerney M.J."/>
        </authorList>
    </citation>
    <scope>NUCLEOTIDE SEQUENCE [LARGE SCALE GENOMIC DNA]</scope>
    <source>
        <strain evidence="9">DSM 2245B / Goettingen</strain>
    </source>
</reference>
<keyword evidence="7" id="KW-0346">Stress response</keyword>
<comment type="similarity">
    <text evidence="1">Belongs to the HicA mRNA interferase family.</text>
</comment>
<evidence type="ECO:0000256" key="6">
    <source>
        <dbReference type="ARBA" id="ARBA00022884"/>
    </source>
</evidence>
<evidence type="ECO:0000313" key="8">
    <source>
        <dbReference type="EMBL" id="ABI67906.1"/>
    </source>
</evidence>
<dbReference type="Proteomes" id="UP000001968">
    <property type="component" value="Chromosome"/>
</dbReference>
<evidence type="ECO:0000313" key="9">
    <source>
        <dbReference type="Proteomes" id="UP000001968"/>
    </source>
</evidence>
<organism evidence="8 9">
    <name type="scientific">Syntrophomonas wolfei subsp. wolfei (strain DSM 2245B / Goettingen)</name>
    <dbReference type="NCBI Taxonomy" id="335541"/>
    <lineage>
        <taxon>Bacteria</taxon>
        <taxon>Bacillati</taxon>
        <taxon>Bacillota</taxon>
        <taxon>Clostridia</taxon>
        <taxon>Eubacteriales</taxon>
        <taxon>Syntrophomonadaceae</taxon>
        <taxon>Syntrophomonas</taxon>
    </lineage>
</organism>
<dbReference type="InterPro" id="IPR012933">
    <property type="entry name" value="HicA_mRNA_interferase"/>
</dbReference>
<keyword evidence="3" id="KW-0540">Nuclease</keyword>
<dbReference type="EMBL" id="CP000448">
    <property type="protein sequence ID" value="ABI67906.1"/>
    <property type="molecule type" value="Genomic_DNA"/>
</dbReference>
<dbReference type="OrthoDB" id="361893at2"/>
<dbReference type="AlphaFoldDB" id="Q0AZE8"/>
<dbReference type="SUPFAM" id="SSF54786">
    <property type="entry name" value="YcfA/nrd intein domain"/>
    <property type="match status" value="1"/>
</dbReference>